<evidence type="ECO:0000256" key="1">
    <source>
        <dbReference type="SAM" id="MobiDB-lite"/>
    </source>
</evidence>
<dbReference type="KEGG" id="foc:127751304"/>
<proteinExistence type="predicted"/>
<dbReference type="Proteomes" id="UP000504606">
    <property type="component" value="Unplaced"/>
</dbReference>
<feature type="compositionally biased region" description="Basic and acidic residues" evidence="1">
    <location>
        <begin position="49"/>
        <end position="63"/>
    </location>
</feature>
<keyword evidence="2" id="KW-1185">Reference proteome</keyword>
<name>A0A9C6XU36_FRAOC</name>
<accession>A0A9C6XU36</accession>
<evidence type="ECO:0000313" key="3">
    <source>
        <dbReference type="RefSeq" id="XP_052130586.1"/>
    </source>
</evidence>
<organism evidence="2 3">
    <name type="scientific">Frankliniella occidentalis</name>
    <name type="common">Western flower thrips</name>
    <name type="synonym">Euthrips occidentalis</name>
    <dbReference type="NCBI Taxonomy" id="133901"/>
    <lineage>
        <taxon>Eukaryota</taxon>
        <taxon>Metazoa</taxon>
        <taxon>Ecdysozoa</taxon>
        <taxon>Arthropoda</taxon>
        <taxon>Hexapoda</taxon>
        <taxon>Insecta</taxon>
        <taxon>Pterygota</taxon>
        <taxon>Neoptera</taxon>
        <taxon>Paraneoptera</taxon>
        <taxon>Thysanoptera</taxon>
        <taxon>Terebrantia</taxon>
        <taxon>Thripoidea</taxon>
        <taxon>Thripidae</taxon>
        <taxon>Frankliniella</taxon>
    </lineage>
</organism>
<reference evidence="3" key="1">
    <citation type="submission" date="2025-08" db="UniProtKB">
        <authorList>
            <consortium name="RefSeq"/>
        </authorList>
    </citation>
    <scope>IDENTIFICATION</scope>
    <source>
        <tissue evidence="3">Whole organism</tissue>
    </source>
</reference>
<protein>
    <submittedName>
        <fullName evidence="3">Uncharacterized protein LOC127751304</fullName>
    </submittedName>
</protein>
<gene>
    <name evidence="3" type="primary">LOC127751304</name>
</gene>
<dbReference type="AlphaFoldDB" id="A0A9C6XU36"/>
<evidence type="ECO:0000313" key="2">
    <source>
        <dbReference type="Proteomes" id="UP000504606"/>
    </source>
</evidence>
<dbReference type="GeneID" id="127751304"/>
<sequence length="235" mass="26154">MTQGEVIMAPRQPYALIFSNDPPAADIARKDLIVLGPFEKGAECRFKWADPKLQPKKDKDKSKPKPPPVYVEVEGRIIETGTKVNLSKLQVSDHGEIVESGGVGTKAQEIKRLTTLQNNAEVNHLQDVAEEMLSNGPAATYQRVPVVSRLPKKRSAAAKKKIKSDLYRLPCLKPHSNRVHSEIRNLCATIDDPGTPAKRRRVETTPAGLGYDKYLEVSDVDDVADELERYLHEPI</sequence>
<feature type="region of interest" description="Disordered" evidence="1">
    <location>
        <begin position="49"/>
        <end position="69"/>
    </location>
</feature>
<dbReference type="RefSeq" id="XP_052130586.1">
    <property type="nucleotide sequence ID" value="XM_052274626.1"/>
</dbReference>